<comment type="caution">
    <text evidence="1">The sequence shown here is derived from an EMBL/GenBank/DDBJ whole genome shotgun (WGS) entry which is preliminary data.</text>
</comment>
<gene>
    <name evidence="1" type="ORF">MU516_17315</name>
</gene>
<dbReference type="Proteomes" id="UP001320702">
    <property type="component" value="Unassembled WGS sequence"/>
</dbReference>
<evidence type="ECO:0000313" key="1">
    <source>
        <dbReference type="EMBL" id="MCT4334613.1"/>
    </source>
</evidence>
<protein>
    <submittedName>
        <fullName evidence="1">PIG-L family deacetylase</fullName>
    </submittedName>
</protein>
<dbReference type="Gene3D" id="3.40.50.10320">
    <property type="entry name" value="LmbE-like"/>
    <property type="match status" value="1"/>
</dbReference>
<organism evidence="1 2">
    <name type="scientific">Paracoccus maritimus</name>
    <dbReference type="NCBI Taxonomy" id="2933292"/>
    <lineage>
        <taxon>Bacteria</taxon>
        <taxon>Pseudomonadati</taxon>
        <taxon>Pseudomonadota</taxon>
        <taxon>Alphaproteobacteria</taxon>
        <taxon>Rhodobacterales</taxon>
        <taxon>Paracoccaceae</taxon>
        <taxon>Paracoccus</taxon>
    </lineage>
</organism>
<dbReference type="SUPFAM" id="SSF102588">
    <property type="entry name" value="LmbE-like"/>
    <property type="match status" value="1"/>
</dbReference>
<dbReference type="InterPro" id="IPR003737">
    <property type="entry name" value="GlcNAc_PI_deacetylase-related"/>
</dbReference>
<sequence length="227" mass="24212">MMRILAVTAHPDDAEIFMGGSLLAWREVGAETFILIATDGRLGGKGDAEALAAQRAKEAADGAAVLGAALSMLGLPDGSLTERLPEVTGLLGAAIRNIAPDLVMTHPVNDYHADHRALATAVLQAAGFRVPVAHCDPPSGLGVEPRYWIDIGPHAKDKARAILCHQTQQPARFVQRAETLSRLRAAQCGDDAGHAEALSFCPRYPFADIRALIPPPPRVTPVRDRRD</sequence>
<dbReference type="PANTHER" id="PTHR12993:SF11">
    <property type="entry name" value="N-ACETYLGLUCOSAMINYL-PHOSPHATIDYLINOSITOL DE-N-ACETYLASE"/>
    <property type="match status" value="1"/>
</dbReference>
<accession>A0ABT2KDK4</accession>
<keyword evidence="2" id="KW-1185">Reference proteome</keyword>
<reference evidence="1 2" key="1">
    <citation type="submission" date="2022-04" db="EMBL/GenBank/DDBJ databases">
        <title>Paracoccus sp. YLB-12 draft genome sequence.</title>
        <authorList>
            <person name="Yu L."/>
        </authorList>
    </citation>
    <scope>NUCLEOTIDE SEQUENCE [LARGE SCALE GENOMIC DNA]</scope>
    <source>
        <strain evidence="1 2">YLB-12</strain>
    </source>
</reference>
<dbReference type="PANTHER" id="PTHR12993">
    <property type="entry name" value="N-ACETYLGLUCOSAMINYL-PHOSPHATIDYLINOSITOL DE-N-ACETYLASE-RELATED"/>
    <property type="match status" value="1"/>
</dbReference>
<evidence type="ECO:0000313" key="2">
    <source>
        <dbReference type="Proteomes" id="UP001320702"/>
    </source>
</evidence>
<dbReference type="InterPro" id="IPR024078">
    <property type="entry name" value="LmbE-like_dom_sf"/>
</dbReference>
<proteinExistence type="predicted"/>
<dbReference type="Pfam" id="PF02585">
    <property type="entry name" value="PIG-L"/>
    <property type="match status" value="1"/>
</dbReference>
<dbReference type="EMBL" id="JANAVZ010000015">
    <property type="protein sequence ID" value="MCT4334613.1"/>
    <property type="molecule type" value="Genomic_DNA"/>
</dbReference>
<name>A0ABT2KDK4_9RHOB</name>